<protein>
    <submittedName>
        <fullName evidence="2">Uncharacterized protein</fullName>
    </submittedName>
</protein>
<evidence type="ECO:0000313" key="2">
    <source>
        <dbReference type="EMBL" id="KAK9916089.1"/>
    </source>
</evidence>
<organism evidence="2 3">
    <name type="scientific">Coccomyxa subellipsoidea</name>
    <dbReference type="NCBI Taxonomy" id="248742"/>
    <lineage>
        <taxon>Eukaryota</taxon>
        <taxon>Viridiplantae</taxon>
        <taxon>Chlorophyta</taxon>
        <taxon>core chlorophytes</taxon>
        <taxon>Trebouxiophyceae</taxon>
        <taxon>Trebouxiophyceae incertae sedis</taxon>
        <taxon>Coccomyxaceae</taxon>
        <taxon>Coccomyxa</taxon>
    </lineage>
</organism>
<feature type="region of interest" description="Disordered" evidence="1">
    <location>
        <begin position="1"/>
        <end position="24"/>
    </location>
</feature>
<proteinExistence type="predicted"/>
<dbReference type="EMBL" id="JALJOT010000004">
    <property type="protein sequence ID" value="KAK9916089.1"/>
    <property type="molecule type" value="Genomic_DNA"/>
</dbReference>
<evidence type="ECO:0000313" key="3">
    <source>
        <dbReference type="Proteomes" id="UP001491310"/>
    </source>
</evidence>
<feature type="compositionally biased region" description="Polar residues" evidence="1">
    <location>
        <begin position="340"/>
        <end position="353"/>
    </location>
</feature>
<name>A0ABR2YW31_9CHLO</name>
<feature type="compositionally biased region" description="Basic and acidic residues" evidence="1">
    <location>
        <begin position="1006"/>
        <end position="1016"/>
    </location>
</feature>
<feature type="compositionally biased region" description="Low complexity" evidence="1">
    <location>
        <begin position="303"/>
        <end position="328"/>
    </location>
</feature>
<evidence type="ECO:0000256" key="1">
    <source>
        <dbReference type="SAM" id="MobiDB-lite"/>
    </source>
</evidence>
<keyword evidence="3" id="KW-1185">Reference proteome</keyword>
<accession>A0ABR2YW31</accession>
<comment type="caution">
    <text evidence="2">The sequence shown here is derived from an EMBL/GenBank/DDBJ whole genome shotgun (WGS) entry which is preliminary data.</text>
</comment>
<gene>
    <name evidence="2" type="ORF">WJX75_008464</name>
</gene>
<sequence>MDSTLVDDMTKADQATAADVGERGRQLPPEDLQLLLNEKAAGLAHSTALVFKKVDVLQGVSDQACNVLKERMSIETVLDLATSVVFGHASLVHRAADNPQELYAAAGAVPLDFLNDGFEDLDRRPEALIKQDIKVLRGIPPPSQANLLQQVKAALGVSTVRDLALYPPYIAALVILDQVHPVSDAEAPPDPEEPPELLPKVGIFSTEKVSFQRVFVDQFTAMPGQLNDIAPEPTAPDDSSKNLPAAFEAKSGINMNVLAQLDKPVLGAAVTMQQEWFQEGVALGTLLYSVALAPGESTRIAVTESSSSTKTSSTETMSQTEQSDTSTSANRSIHDVVKSMQDTRSVSTQTQESRAVGGSASGEASYHGFGFHASASFYASSNNNKVTSNVGMAGQTNMAASAVSDAVDSTHQAAVSSRNQRAAMVTEVTQEQSKTTTSRVLANYNRMHALTVQYYEVVQIYRVTTSVAKVQPLIFVPMRPITDWTDDILNQYSPILAAAAPTPAIRQLFTSYSLPQDIAMISQIAPPAVKPPSGMARDLERTLGELAKGGHTGVTDGPGQPWYLPVVSGAEKQGKTLIRAVRLSPVLGRDMCPIVSLKLVTWVPETPAKEGDTVETEGTLVTKGDKTTLADSFAITLAAGKMPIEQVAAVEVCTLNVDVDFRLDIDLQITWPGASTDAPAAASTDAPAAAPITTYTTYFKNAYDSSIADADAAAQRNTDQLRTLVGTLDGQPSTKDKLLKLIDNAGDSGAAGMSTTLAAAPTPARLAPFVAVEFQLVKASENPPVSALQELKRDSLRYNQAIWAGMDPTVLSLHLASYSYNGAPLFGQIEPEPVAVMGNLVGFVMRGDEDMQFGGPDRQDLWTYVAEDLSLAQFAEQGRYKQAIDKRSAAAREIAPPIKDLRSALSTAINAAATAPSTQDSGGPGSAATKLVFQNLMALKRAAKFQTRAAQQAAQLDAIAADLLKDYNAEASIIMEDAKNLLNSPEITYAIVDTDGKAQPVSGGEKAADKGMDKEVPAGSRQATDASVDKTAPDVKIASMAASVLPDSTLLKGTWGAWKSARGLDSKLSQTTTVALPTGGVFAEAVRGRFNAAEKKDYYRFTDWYKYRTSAAMATNFGAQRSDGLLQNSAAPTATGFDASSLIKGKSFDFTDIMNLADQAGVAAPVFNQLLGGIGGMYGGGMGNNGMYGGMNGGMGYGNGMGNNSMYGGMNGGMGYGNGMGFGDGMGTGYGNGLSGVGKGGGMMPGEQASGGGLPGLGGGGGGALAAIEEDPELLALAV</sequence>
<dbReference type="Proteomes" id="UP001491310">
    <property type="component" value="Unassembled WGS sequence"/>
</dbReference>
<feature type="region of interest" description="Disordered" evidence="1">
    <location>
        <begin position="997"/>
        <end position="1029"/>
    </location>
</feature>
<feature type="region of interest" description="Disordered" evidence="1">
    <location>
        <begin position="300"/>
        <end position="361"/>
    </location>
</feature>
<reference evidence="2 3" key="1">
    <citation type="journal article" date="2024" name="Nat. Commun.">
        <title>Phylogenomics reveals the evolutionary origins of lichenization in chlorophyte algae.</title>
        <authorList>
            <person name="Puginier C."/>
            <person name="Libourel C."/>
            <person name="Otte J."/>
            <person name="Skaloud P."/>
            <person name="Haon M."/>
            <person name="Grisel S."/>
            <person name="Petersen M."/>
            <person name="Berrin J.G."/>
            <person name="Delaux P.M."/>
            <person name="Dal Grande F."/>
            <person name="Keller J."/>
        </authorList>
    </citation>
    <scope>NUCLEOTIDE SEQUENCE [LARGE SCALE GENOMIC DNA]</scope>
    <source>
        <strain evidence="2 3">SAG 216-7</strain>
    </source>
</reference>